<evidence type="ECO:0000256" key="1">
    <source>
        <dbReference type="SAM" id="MobiDB-lite"/>
    </source>
</evidence>
<keyword evidence="3" id="KW-1185">Reference proteome</keyword>
<dbReference type="Proteomes" id="UP000324832">
    <property type="component" value="Unassembled WGS sequence"/>
</dbReference>
<organism evidence="2 3">
    <name type="scientific">Leptidea sinapis</name>
    <dbReference type="NCBI Taxonomy" id="189913"/>
    <lineage>
        <taxon>Eukaryota</taxon>
        <taxon>Metazoa</taxon>
        <taxon>Ecdysozoa</taxon>
        <taxon>Arthropoda</taxon>
        <taxon>Hexapoda</taxon>
        <taxon>Insecta</taxon>
        <taxon>Pterygota</taxon>
        <taxon>Neoptera</taxon>
        <taxon>Endopterygota</taxon>
        <taxon>Lepidoptera</taxon>
        <taxon>Glossata</taxon>
        <taxon>Ditrysia</taxon>
        <taxon>Papilionoidea</taxon>
        <taxon>Pieridae</taxon>
        <taxon>Dismorphiinae</taxon>
        <taxon>Leptidea</taxon>
    </lineage>
</organism>
<feature type="region of interest" description="Disordered" evidence="1">
    <location>
        <begin position="100"/>
        <end position="137"/>
    </location>
</feature>
<evidence type="ECO:0000313" key="3">
    <source>
        <dbReference type="Proteomes" id="UP000324832"/>
    </source>
</evidence>
<sequence length="200" mass="22150">MYFPKNMLQIGIGVVLVTAAGLAWRLGARDAHCALLGLRRSSCRRLVPRLPPSYARPHHPYAAMLYPEFHYRPPPPTYQASMQEYRLRLLLLDRSAPAVSPPPTYRSNSASLVSGPPSYRAPRTDPPLVTDNPPLPTDDLKYADNTIQSLPPNEQEKDPDEHLVTIVHTDHQPVIVTVSGSSALNDTLTPPTEIDILAHL</sequence>
<protein>
    <submittedName>
        <fullName evidence="2">Uncharacterized protein</fullName>
    </submittedName>
</protein>
<reference evidence="2 3" key="1">
    <citation type="submission" date="2017-07" db="EMBL/GenBank/DDBJ databases">
        <authorList>
            <person name="Talla V."/>
            <person name="Backstrom N."/>
        </authorList>
    </citation>
    <scope>NUCLEOTIDE SEQUENCE [LARGE SCALE GENOMIC DNA]</scope>
</reference>
<name>A0A5E4QRC8_9NEOP</name>
<accession>A0A5E4QRC8</accession>
<proteinExistence type="predicted"/>
<dbReference type="AlphaFoldDB" id="A0A5E4QRC8"/>
<evidence type="ECO:0000313" key="2">
    <source>
        <dbReference type="EMBL" id="VVD00833.1"/>
    </source>
</evidence>
<dbReference type="EMBL" id="FZQP02005000">
    <property type="protein sequence ID" value="VVD00833.1"/>
    <property type="molecule type" value="Genomic_DNA"/>
</dbReference>
<gene>
    <name evidence="2" type="ORF">LSINAPIS_LOCUS11394</name>
</gene>